<dbReference type="PROSITE" id="PS50041">
    <property type="entry name" value="C_TYPE_LECTIN_2"/>
    <property type="match status" value="1"/>
</dbReference>
<dbReference type="AlphaFoldDB" id="A0A183EMQ1"/>
<feature type="domain" description="C-type lectin" evidence="3">
    <location>
        <begin position="7"/>
        <end position="111"/>
    </location>
</feature>
<keyword evidence="1" id="KW-0430">Lectin</keyword>
<dbReference type="InterPro" id="IPR016186">
    <property type="entry name" value="C-type_lectin-like/link_sf"/>
</dbReference>
<dbReference type="EMBL" id="UYRT01094586">
    <property type="protein sequence ID" value="VDN39703.1"/>
    <property type="molecule type" value="Genomic_DNA"/>
</dbReference>
<evidence type="ECO:0000256" key="2">
    <source>
        <dbReference type="ARBA" id="ARBA00023157"/>
    </source>
</evidence>
<sequence length="219" mass="25379">MELFYQKKVCMIQETTIMNLLNNVLLQPTVSGETKYWIGLHRRNVHGQYEWSDGSAFDYMVQTVVNEDPDEEAGACTAIKFNVSKLLHKQIIAAYTWIHQRCDSRHLAICRKPGFDFKVSKTKSRKEEEAAKSLSWKCSREYKLFRGMCYKVFGTKNSGVSFSEAINGCKNEKANLVSLTDIYEHGFFHLFLPFEKKNFFFKITQMTLAVSVGTPMWCY</sequence>
<dbReference type="SUPFAM" id="SSF56436">
    <property type="entry name" value="C-type lectin-like"/>
    <property type="match status" value="2"/>
</dbReference>
<dbReference type="OrthoDB" id="5845798at2759"/>
<dbReference type="Pfam" id="PF00059">
    <property type="entry name" value="Lectin_C"/>
    <property type="match status" value="1"/>
</dbReference>
<keyword evidence="5" id="KW-1185">Reference proteome</keyword>
<evidence type="ECO:0000256" key="1">
    <source>
        <dbReference type="ARBA" id="ARBA00022734"/>
    </source>
</evidence>
<dbReference type="GO" id="GO:0030246">
    <property type="term" value="F:carbohydrate binding"/>
    <property type="evidence" value="ECO:0007669"/>
    <property type="project" value="UniProtKB-KW"/>
</dbReference>
<dbReference type="InterPro" id="IPR016187">
    <property type="entry name" value="CTDL_fold"/>
</dbReference>
<dbReference type="PANTHER" id="PTHR46746:SF9">
    <property type="entry name" value="CD209 ANTIGEN-LIKE PROTEIN C-LIKE"/>
    <property type="match status" value="1"/>
</dbReference>
<dbReference type="Proteomes" id="UP000271098">
    <property type="component" value="Unassembled WGS sequence"/>
</dbReference>
<dbReference type="InterPro" id="IPR051379">
    <property type="entry name" value="C-type_Lectin_Receptor_IMM"/>
</dbReference>
<evidence type="ECO:0000313" key="5">
    <source>
        <dbReference type="Proteomes" id="UP000271098"/>
    </source>
</evidence>
<keyword evidence="2" id="KW-1015">Disulfide bond</keyword>
<name>A0A183EMQ1_9BILA</name>
<dbReference type="PANTHER" id="PTHR46746">
    <property type="entry name" value="KILLER CELL LECTIN-LIKE RECEPTOR SUBFAMILY F MEMBER 2"/>
    <property type="match status" value="1"/>
</dbReference>
<dbReference type="CDD" id="cd00037">
    <property type="entry name" value="CLECT"/>
    <property type="match status" value="2"/>
</dbReference>
<dbReference type="Gene3D" id="3.10.100.10">
    <property type="entry name" value="Mannose-Binding Protein A, subunit A"/>
    <property type="match status" value="2"/>
</dbReference>
<gene>
    <name evidence="4" type="ORF">GPUH_LOCUS22240</name>
</gene>
<dbReference type="InterPro" id="IPR001304">
    <property type="entry name" value="C-type_lectin-like"/>
</dbReference>
<protein>
    <submittedName>
        <fullName evidence="6">C-type lectin domain-containing protein</fullName>
    </submittedName>
</protein>
<dbReference type="WBParaSite" id="GPUH_0002226901-mRNA-1">
    <property type="protein sequence ID" value="GPUH_0002226901-mRNA-1"/>
    <property type="gene ID" value="GPUH_0002226901"/>
</dbReference>
<evidence type="ECO:0000313" key="4">
    <source>
        <dbReference type="EMBL" id="VDN39703.1"/>
    </source>
</evidence>
<evidence type="ECO:0000259" key="3">
    <source>
        <dbReference type="PROSITE" id="PS50041"/>
    </source>
</evidence>
<reference evidence="6" key="1">
    <citation type="submission" date="2016-06" db="UniProtKB">
        <authorList>
            <consortium name="WormBaseParasite"/>
        </authorList>
    </citation>
    <scope>IDENTIFICATION</scope>
</reference>
<accession>A0A183EMQ1</accession>
<proteinExistence type="predicted"/>
<reference evidence="4 5" key="2">
    <citation type="submission" date="2018-11" db="EMBL/GenBank/DDBJ databases">
        <authorList>
            <consortium name="Pathogen Informatics"/>
        </authorList>
    </citation>
    <scope>NUCLEOTIDE SEQUENCE [LARGE SCALE GENOMIC DNA]</scope>
</reference>
<organism evidence="6">
    <name type="scientific">Gongylonema pulchrum</name>
    <dbReference type="NCBI Taxonomy" id="637853"/>
    <lineage>
        <taxon>Eukaryota</taxon>
        <taxon>Metazoa</taxon>
        <taxon>Ecdysozoa</taxon>
        <taxon>Nematoda</taxon>
        <taxon>Chromadorea</taxon>
        <taxon>Rhabditida</taxon>
        <taxon>Spirurina</taxon>
        <taxon>Spiruromorpha</taxon>
        <taxon>Spiruroidea</taxon>
        <taxon>Gongylonematidae</taxon>
        <taxon>Gongylonema</taxon>
    </lineage>
</organism>
<evidence type="ECO:0000313" key="6">
    <source>
        <dbReference type="WBParaSite" id="GPUH_0002226901-mRNA-1"/>
    </source>
</evidence>